<organism evidence="1 2">
    <name type="scientific">Prauserella oleivorans</name>
    <dbReference type="NCBI Taxonomy" id="1478153"/>
    <lineage>
        <taxon>Bacteria</taxon>
        <taxon>Bacillati</taxon>
        <taxon>Actinomycetota</taxon>
        <taxon>Actinomycetes</taxon>
        <taxon>Pseudonocardiales</taxon>
        <taxon>Pseudonocardiaceae</taxon>
        <taxon>Prauserella</taxon>
    </lineage>
</organism>
<dbReference type="EMBL" id="JBHUOF010000021">
    <property type="protein sequence ID" value="MFD2801109.1"/>
    <property type="molecule type" value="Genomic_DNA"/>
</dbReference>
<dbReference type="RefSeq" id="WP_377391190.1">
    <property type="nucleotide sequence ID" value="NZ_JBHSAN010000024.1"/>
</dbReference>
<reference evidence="2" key="1">
    <citation type="journal article" date="2019" name="Int. J. Syst. Evol. Microbiol.">
        <title>The Global Catalogue of Microorganisms (GCM) 10K type strain sequencing project: providing services to taxonomists for standard genome sequencing and annotation.</title>
        <authorList>
            <consortium name="The Broad Institute Genomics Platform"/>
            <consortium name="The Broad Institute Genome Sequencing Center for Infectious Disease"/>
            <person name="Wu L."/>
            <person name="Ma J."/>
        </authorList>
    </citation>
    <scope>NUCLEOTIDE SEQUENCE [LARGE SCALE GENOMIC DNA]</scope>
    <source>
        <strain evidence="2">IBRC-M 10906</strain>
    </source>
</reference>
<dbReference type="CDD" id="cd02199">
    <property type="entry name" value="YjgF_YER057c_UK114_like_1"/>
    <property type="match status" value="1"/>
</dbReference>
<accession>A0ABW5WCB1</accession>
<protein>
    <submittedName>
        <fullName evidence="1">RidA family protein</fullName>
    </submittedName>
</protein>
<comment type="caution">
    <text evidence="1">The sequence shown here is derived from an EMBL/GenBank/DDBJ whole genome shotgun (WGS) entry which is preliminary data.</text>
</comment>
<keyword evidence="2" id="KW-1185">Reference proteome</keyword>
<dbReference type="Gene3D" id="3.30.1330.40">
    <property type="entry name" value="RutC-like"/>
    <property type="match status" value="1"/>
</dbReference>
<evidence type="ECO:0000313" key="1">
    <source>
        <dbReference type="EMBL" id="MFD2801109.1"/>
    </source>
</evidence>
<dbReference type="InterPro" id="IPR006175">
    <property type="entry name" value="YjgF/YER057c/UK114"/>
</dbReference>
<dbReference type="PANTHER" id="PTHR43760">
    <property type="entry name" value="ENDORIBONUCLEASE-RELATED"/>
    <property type="match status" value="1"/>
</dbReference>
<proteinExistence type="predicted"/>
<gene>
    <name evidence="1" type="ORF">ACFS2C_17085</name>
</gene>
<dbReference type="PANTHER" id="PTHR43760:SF1">
    <property type="entry name" value="ENDORIBONUCLEASE L-PSP_CHORISMATE MUTASE-LIKE DOMAIN-CONTAINING PROTEIN"/>
    <property type="match status" value="1"/>
</dbReference>
<evidence type="ECO:0000313" key="2">
    <source>
        <dbReference type="Proteomes" id="UP001597478"/>
    </source>
</evidence>
<dbReference type="InterPro" id="IPR035959">
    <property type="entry name" value="RutC-like_sf"/>
</dbReference>
<dbReference type="SUPFAM" id="SSF55298">
    <property type="entry name" value="YjgF-like"/>
    <property type="match status" value="1"/>
</dbReference>
<dbReference type="InterPro" id="IPR013813">
    <property type="entry name" value="Endoribo_LPSP/chorism_mut-like"/>
</dbReference>
<sequence length="145" mass="14928">MTDRQETRPSVPPQGDYRAAIVHNGLVYSAGMTPRVAGTLQTRGLVGRDLSLAEAQQAAALAASNALRAVAEAAGGLDRIERCLRMTVFLACTEEFTAHSAVADGASAALRAWLGDRGAVVRSAVGVRCLPSGAPVEVELTAAVG</sequence>
<name>A0ABW5WCB1_9PSEU</name>
<dbReference type="Pfam" id="PF01042">
    <property type="entry name" value="Ribonuc_L-PSP"/>
    <property type="match status" value="1"/>
</dbReference>
<dbReference type="Proteomes" id="UP001597478">
    <property type="component" value="Unassembled WGS sequence"/>
</dbReference>